<evidence type="ECO:0000256" key="5">
    <source>
        <dbReference type="ARBA" id="ARBA00022741"/>
    </source>
</evidence>
<dbReference type="Pfam" id="PF23493">
    <property type="entry name" value="CysS_C"/>
    <property type="match status" value="1"/>
</dbReference>
<feature type="binding site" evidence="10">
    <location>
        <position position="309"/>
    </location>
    <ligand>
        <name>ATP</name>
        <dbReference type="ChEBI" id="CHEBI:30616"/>
    </ligand>
</feature>
<evidence type="ECO:0000313" key="13">
    <source>
        <dbReference type="EMBL" id="TKW61753.1"/>
    </source>
</evidence>
<dbReference type="SUPFAM" id="SSF47323">
    <property type="entry name" value="Anticodon-binding domain of a subclass of class I aminoacyl-tRNA synthetases"/>
    <property type="match status" value="1"/>
</dbReference>
<comment type="cofactor">
    <cofactor evidence="10">
        <name>Zn(2+)</name>
        <dbReference type="ChEBI" id="CHEBI:29105"/>
    </cofactor>
    <text evidence="10">Binds 1 zinc ion per subunit.</text>
</comment>
<protein>
    <recommendedName>
        <fullName evidence="10">Cysteine--tRNA ligase</fullName>
        <ecNumber evidence="10">6.1.1.16</ecNumber>
    </recommendedName>
    <alternativeName>
        <fullName evidence="10">Cysteinyl-tRNA synthetase</fullName>
        <shortName evidence="10">CysRS</shortName>
    </alternativeName>
</protein>
<name>A0A6N4R4N3_BLAVI</name>
<gene>
    <name evidence="10" type="primary">cysS</name>
    <name evidence="13" type="ORF">DI628_03780</name>
</gene>
<accession>A0A6N4R4N3</accession>
<dbReference type="HAMAP" id="MF_00041">
    <property type="entry name" value="Cys_tRNA_synth"/>
    <property type="match status" value="1"/>
</dbReference>
<comment type="similarity">
    <text evidence="1 10">Belongs to the class-I aminoacyl-tRNA synthetase family.</text>
</comment>
<dbReference type="CDD" id="cd00672">
    <property type="entry name" value="CysRS_core"/>
    <property type="match status" value="1"/>
</dbReference>
<evidence type="ECO:0000256" key="6">
    <source>
        <dbReference type="ARBA" id="ARBA00022833"/>
    </source>
</evidence>
<keyword evidence="3 10" id="KW-0436">Ligase</keyword>
<feature type="binding site" evidence="10">
    <location>
        <position position="38"/>
    </location>
    <ligand>
        <name>Zn(2+)</name>
        <dbReference type="ChEBI" id="CHEBI:29105"/>
    </ligand>
</feature>
<dbReference type="EMBL" id="VAFM01000001">
    <property type="protein sequence ID" value="TKW61753.1"/>
    <property type="molecule type" value="Genomic_DNA"/>
</dbReference>
<dbReference type="GO" id="GO:0004817">
    <property type="term" value="F:cysteine-tRNA ligase activity"/>
    <property type="evidence" value="ECO:0007669"/>
    <property type="project" value="UniProtKB-UniRule"/>
</dbReference>
<dbReference type="Gene3D" id="1.20.120.1910">
    <property type="entry name" value="Cysteine-tRNA ligase, C-terminal anti-codon recognition domain"/>
    <property type="match status" value="1"/>
</dbReference>
<feature type="binding site" evidence="10">
    <location>
        <position position="273"/>
    </location>
    <ligand>
        <name>Zn(2+)</name>
        <dbReference type="ChEBI" id="CHEBI:29105"/>
    </ligand>
</feature>
<comment type="subcellular location">
    <subcellularLocation>
        <location evidence="10">Cytoplasm</location>
    </subcellularLocation>
</comment>
<comment type="catalytic activity">
    <reaction evidence="10">
        <text>tRNA(Cys) + L-cysteine + ATP = L-cysteinyl-tRNA(Cys) + AMP + diphosphate</text>
        <dbReference type="Rhea" id="RHEA:17773"/>
        <dbReference type="Rhea" id="RHEA-COMP:9661"/>
        <dbReference type="Rhea" id="RHEA-COMP:9679"/>
        <dbReference type="ChEBI" id="CHEBI:30616"/>
        <dbReference type="ChEBI" id="CHEBI:33019"/>
        <dbReference type="ChEBI" id="CHEBI:35235"/>
        <dbReference type="ChEBI" id="CHEBI:78442"/>
        <dbReference type="ChEBI" id="CHEBI:78517"/>
        <dbReference type="ChEBI" id="CHEBI:456215"/>
        <dbReference type="EC" id="6.1.1.16"/>
    </reaction>
</comment>
<keyword evidence="10" id="KW-0963">Cytoplasm</keyword>
<sequence length="469" mass="53069">MTHAKLKLYNTLTRDKQEFKPLDIDADGNVQSVRMYVCGITPYDYAHIGNLRTIVVFDVLYRLLRHIYPNKVEYVRNYTDIDDKIVQRAAEKGIDPFALSDEFIGIFERDMARMNVLDLPRKQKPRVSDYMREIVAMVNGLLEKGSAYVTASGDVMLSVPEFEKLGAPHQAFGHIARRTFDNLQARVEEDAEKRDTRDFPIWKANSKSATKLEQAFLPRELGATFEGFEAPGRPGWHIECSVMSEQLLGTKYKKGDSALFDLHGGGEDLAFPHHSCEIAQTEAFHPECVMSSVWMHVAFLTVEGQKMSKSLNNFILVEDALKKYSPEAIRLWLLQTHYRKPVDYSDEALTAVENRIKRWRNQLEGVEADVAGADALLNVLTDDLDTARALAIIEELSPAQKRGALELLGIEFATTEQVASENETALLDARIAARASKDWAESDRLRDVLKNEHGIIVEDGPNGQTWRRV</sequence>
<evidence type="ECO:0000256" key="2">
    <source>
        <dbReference type="ARBA" id="ARBA00011245"/>
    </source>
</evidence>
<evidence type="ECO:0000256" key="4">
    <source>
        <dbReference type="ARBA" id="ARBA00022723"/>
    </source>
</evidence>
<feature type="short sequence motif" description="'KMSKS' region" evidence="10">
    <location>
        <begin position="306"/>
        <end position="310"/>
    </location>
</feature>
<feature type="binding site" evidence="10">
    <location>
        <position position="277"/>
    </location>
    <ligand>
        <name>Zn(2+)</name>
        <dbReference type="ChEBI" id="CHEBI:29105"/>
    </ligand>
</feature>
<dbReference type="EC" id="6.1.1.16" evidence="10"/>
<feature type="domain" description="Cysteinyl-tRNA ligase anticodon binding" evidence="12">
    <location>
        <begin position="420"/>
        <end position="467"/>
    </location>
</feature>
<reference evidence="13 14" key="1">
    <citation type="journal article" date="2017" name="Nat. Commun.">
        <title>In situ click chemistry generation of cyclooxygenase-2 inhibitors.</title>
        <authorList>
            <person name="Bhardwaj A."/>
            <person name="Kaur J."/>
            <person name="Wuest M."/>
            <person name="Wuest F."/>
        </authorList>
    </citation>
    <scope>NUCLEOTIDE SEQUENCE [LARGE SCALE GENOMIC DNA]</scope>
    <source>
        <strain evidence="13">S2_018_000_R2_106</strain>
    </source>
</reference>
<keyword evidence="9 10" id="KW-0030">Aminoacyl-tRNA synthetase</keyword>
<evidence type="ECO:0000256" key="10">
    <source>
        <dbReference type="HAMAP-Rule" id="MF_00041"/>
    </source>
</evidence>
<dbReference type="GO" id="GO:0008270">
    <property type="term" value="F:zinc ion binding"/>
    <property type="evidence" value="ECO:0007669"/>
    <property type="project" value="UniProtKB-UniRule"/>
</dbReference>
<dbReference type="InterPro" id="IPR024909">
    <property type="entry name" value="Cys-tRNA/MSH_ligase"/>
</dbReference>
<feature type="short sequence motif" description="'HIGH' region" evidence="10">
    <location>
        <begin position="40"/>
        <end position="50"/>
    </location>
</feature>
<organism evidence="13 14">
    <name type="scientific">Blastochloris viridis</name>
    <name type="common">Rhodopseudomonas viridis</name>
    <dbReference type="NCBI Taxonomy" id="1079"/>
    <lineage>
        <taxon>Bacteria</taxon>
        <taxon>Pseudomonadati</taxon>
        <taxon>Pseudomonadota</taxon>
        <taxon>Alphaproteobacteria</taxon>
        <taxon>Hyphomicrobiales</taxon>
        <taxon>Blastochloridaceae</taxon>
        <taxon>Blastochloris</taxon>
    </lineage>
</organism>
<evidence type="ECO:0000313" key="14">
    <source>
        <dbReference type="Proteomes" id="UP000320948"/>
    </source>
</evidence>
<dbReference type="NCBIfam" id="TIGR00435">
    <property type="entry name" value="cysS"/>
    <property type="match status" value="1"/>
</dbReference>
<dbReference type="InterPro" id="IPR015803">
    <property type="entry name" value="Cys-tRNA-ligase"/>
</dbReference>
<dbReference type="InterPro" id="IPR009080">
    <property type="entry name" value="tRNAsynth_Ia_anticodon-bd"/>
</dbReference>
<dbReference type="InterPro" id="IPR056411">
    <property type="entry name" value="CysS_C"/>
</dbReference>
<evidence type="ECO:0000256" key="1">
    <source>
        <dbReference type="ARBA" id="ARBA00005594"/>
    </source>
</evidence>
<dbReference type="GO" id="GO:0006423">
    <property type="term" value="P:cysteinyl-tRNA aminoacylation"/>
    <property type="evidence" value="ECO:0007669"/>
    <property type="project" value="UniProtKB-UniRule"/>
</dbReference>
<evidence type="ECO:0000259" key="11">
    <source>
        <dbReference type="Pfam" id="PF01406"/>
    </source>
</evidence>
<comment type="subunit">
    <text evidence="2 10">Monomer.</text>
</comment>
<feature type="domain" description="tRNA synthetases class I catalytic" evidence="11">
    <location>
        <begin position="31"/>
        <end position="352"/>
    </location>
</feature>
<proteinExistence type="inferred from homology"/>
<comment type="caution">
    <text evidence="13">The sequence shown here is derived from an EMBL/GenBank/DDBJ whole genome shotgun (WGS) entry which is preliminary data.</text>
</comment>
<evidence type="ECO:0000256" key="7">
    <source>
        <dbReference type="ARBA" id="ARBA00022840"/>
    </source>
</evidence>
<evidence type="ECO:0000259" key="12">
    <source>
        <dbReference type="Pfam" id="PF23493"/>
    </source>
</evidence>
<keyword evidence="7 10" id="KW-0067">ATP-binding</keyword>
<keyword evidence="4 10" id="KW-0479">Metal-binding</keyword>
<evidence type="ECO:0000256" key="9">
    <source>
        <dbReference type="ARBA" id="ARBA00023146"/>
    </source>
</evidence>
<feature type="binding site" evidence="10">
    <location>
        <position position="240"/>
    </location>
    <ligand>
        <name>Zn(2+)</name>
        <dbReference type="ChEBI" id="CHEBI:29105"/>
    </ligand>
</feature>
<dbReference type="GO" id="GO:0005737">
    <property type="term" value="C:cytoplasm"/>
    <property type="evidence" value="ECO:0007669"/>
    <property type="project" value="UniProtKB-SubCell"/>
</dbReference>
<dbReference type="PANTHER" id="PTHR10890:SF3">
    <property type="entry name" value="CYSTEINE--TRNA LIGASE, CYTOPLASMIC"/>
    <property type="match status" value="1"/>
</dbReference>
<dbReference type="Gene3D" id="3.40.50.620">
    <property type="entry name" value="HUPs"/>
    <property type="match status" value="1"/>
</dbReference>
<dbReference type="GO" id="GO:0005524">
    <property type="term" value="F:ATP binding"/>
    <property type="evidence" value="ECO:0007669"/>
    <property type="project" value="UniProtKB-UniRule"/>
</dbReference>
<keyword evidence="5 10" id="KW-0547">Nucleotide-binding</keyword>
<dbReference type="InterPro" id="IPR014729">
    <property type="entry name" value="Rossmann-like_a/b/a_fold"/>
</dbReference>
<dbReference type="Pfam" id="PF01406">
    <property type="entry name" value="tRNA-synt_1e"/>
    <property type="match status" value="1"/>
</dbReference>
<dbReference type="PRINTS" id="PR00983">
    <property type="entry name" value="TRNASYNTHCYS"/>
</dbReference>
<keyword evidence="6 10" id="KW-0862">Zinc</keyword>
<evidence type="ECO:0000256" key="8">
    <source>
        <dbReference type="ARBA" id="ARBA00022917"/>
    </source>
</evidence>
<dbReference type="PANTHER" id="PTHR10890">
    <property type="entry name" value="CYSTEINYL-TRNA SYNTHETASE"/>
    <property type="match status" value="1"/>
</dbReference>
<dbReference type="SUPFAM" id="SSF52374">
    <property type="entry name" value="Nucleotidylyl transferase"/>
    <property type="match status" value="1"/>
</dbReference>
<dbReference type="AlphaFoldDB" id="A0A6N4R4N3"/>
<keyword evidence="8 10" id="KW-0648">Protein biosynthesis</keyword>
<evidence type="ECO:0000256" key="3">
    <source>
        <dbReference type="ARBA" id="ARBA00022598"/>
    </source>
</evidence>
<dbReference type="InterPro" id="IPR032678">
    <property type="entry name" value="tRNA-synt_1_cat_dom"/>
</dbReference>
<dbReference type="Proteomes" id="UP000320948">
    <property type="component" value="Unassembled WGS sequence"/>
</dbReference>